<keyword evidence="6" id="KW-0732">Signal</keyword>
<dbReference type="Proteomes" id="UP001413721">
    <property type="component" value="Unassembled WGS sequence"/>
</dbReference>
<dbReference type="InterPro" id="IPR043137">
    <property type="entry name" value="GGT_ssub_C"/>
</dbReference>
<keyword evidence="8" id="KW-1185">Reference proteome</keyword>
<dbReference type="EMBL" id="JBBKTW010000015">
    <property type="protein sequence ID" value="MEN2991846.1"/>
    <property type="molecule type" value="Genomic_DNA"/>
</dbReference>
<evidence type="ECO:0000313" key="8">
    <source>
        <dbReference type="Proteomes" id="UP001413721"/>
    </source>
</evidence>
<dbReference type="PRINTS" id="PR01210">
    <property type="entry name" value="GGTRANSPTASE"/>
</dbReference>
<evidence type="ECO:0000256" key="5">
    <source>
        <dbReference type="SAM" id="MobiDB-lite"/>
    </source>
</evidence>
<evidence type="ECO:0000313" key="7">
    <source>
        <dbReference type="EMBL" id="MEN2991846.1"/>
    </source>
</evidence>
<gene>
    <name evidence="7" type="ORF">WG926_26275</name>
</gene>
<dbReference type="InterPro" id="IPR051792">
    <property type="entry name" value="GGT_bact"/>
</dbReference>
<dbReference type="InterPro" id="IPR029055">
    <property type="entry name" value="Ntn_hydrolases_N"/>
</dbReference>
<keyword evidence="3" id="KW-0378">Hydrolase</keyword>
<organism evidence="7 8">
    <name type="scientific">Tistrella arctica</name>
    <dbReference type="NCBI Taxonomy" id="3133430"/>
    <lineage>
        <taxon>Bacteria</taxon>
        <taxon>Pseudomonadati</taxon>
        <taxon>Pseudomonadota</taxon>
        <taxon>Alphaproteobacteria</taxon>
        <taxon>Geminicoccales</taxon>
        <taxon>Geminicoccaceae</taxon>
        <taxon>Tistrella</taxon>
    </lineage>
</organism>
<dbReference type="SUPFAM" id="SSF56235">
    <property type="entry name" value="N-terminal nucleophile aminohydrolases (Ntn hydrolases)"/>
    <property type="match status" value="1"/>
</dbReference>
<feature type="signal peptide" evidence="6">
    <location>
        <begin position="1"/>
        <end position="25"/>
    </location>
</feature>
<protein>
    <submittedName>
        <fullName evidence="7">Gamma-glutamyltransferase family protein</fullName>
    </submittedName>
</protein>
<keyword evidence="2" id="KW-0808">Transferase</keyword>
<dbReference type="Gene3D" id="3.60.20.40">
    <property type="match status" value="1"/>
</dbReference>
<dbReference type="RefSeq" id="WP_345936102.1">
    <property type="nucleotide sequence ID" value="NZ_JBBKTV010000020.1"/>
</dbReference>
<keyword evidence="4" id="KW-0865">Zymogen</keyword>
<feature type="chain" id="PRO_5045059190" evidence="6">
    <location>
        <begin position="26"/>
        <end position="606"/>
    </location>
</feature>
<evidence type="ECO:0000256" key="2">
    <source>
        <dbReference type="ARBA" id="ARBA00022679"/>
    </source>
</evidence>
<sequence length="606" mass="61879">MLARLRRSAAAGAIAALFVATAAMAQPAPGGAPSMTDGRAAPEAATGRAAARAPVVTTRTMVVAAHPLAVQAGRAVLAEGGSAADAAITVQLMLNLLEPQSSGIGGGAFVLYHDATDRHDAAMGRLTTLDARETAPATAGPDLFLGPDGAPMSFRAAVPGGRSVGVPGVPALIFTLHEKFGRLPLDRLFAPAIALAEAGVPVSPRLAGLLADPRYSASLRADAAATAHFYPGGAPATAGMLLPNPAFAETLRLMRDQGRDAVYGGPVGADIVAAAAARADNPGRIAEGDLAAYQVIERSPVCVPYHQHRVCGMGPPSSGGLAVGQILGLMDRLPVQADKGLLALPNVTLLAEASKLAFADRDRWVADPDMVDVPSAGLLNPVYLDARARSIEAGRAMDVPAPSGMPPGARSLAMAADRGRHENGTSHISIVDGSGNVLSMTTSIEGAFGSGVFVRGFLLNNQLTDFSFRPEIDGRPVINRVEPGKRPRSSMAPTIVYDGDQRPAIVAGSPGGSRIIGYVAGALTAMIDHGLDPQAAAEQPHVLNRNGPTEIEAGTAAEALIPGLTLIGDDTATAEMTSGLNLIRINRDGSLTGGSDPRREGIAAGD</sequence>
<name>A0ABU9YSR9_9PROT</name>
<comment type="caution">
    <text evidence="7">The sequence shown here is derived from an EMBL/GenBank/DDBJ whole genome shotgun (WGS) entry which is preliminary data.</text>
</comment>
<feature type="region of interest" description="Disordered" evidence="5">
    <location>
        <begin position="28"/>
        <end position="52"/>
    </location>
</feature>
<reference evidence="7 8" key="1">
    <citation type="submission" date="2024-03" db="EMBL/GenBank/DDBJ databases">
        <title>High-quality draft genome sequencing of Tistrella sp. BH-R2-4.</title>
        <authorList>
            <person name="Dong C."/>
        </authorList>
    </citation>
    <scope>NUCLEOTIDE SEQUENCE [LARGE SCALE GENOMIC DNA]</scope>
    <source>
        <strain evidence="7 8">BH-R2-4</strain>
    </source>
</reference>
<dbReference type="Gene3D" id="1.10.246.130">
    <property type="match status" value="1"/>
</dbReference>
<accession>A0ABU9YSR9</accession>
<dbReference type="Pfam" id="PF01019">
    <property type="entry name" value="G_glu_transpept"/>
    <property type="match status" value="1"/>
</dbReference>
<evidence type="ECO:0000256" key="6">
    <source>
        <dbReference type="SAM" id="SignalP"/>
    </source>
</evidence>
<evidence type="ECO:0000256" key="3">
    <source>
        <dbReference type="ARBA" id="ARBA00022801"/>
    </source>
</evidence>
<dbReference type="InterPro" id="IPR043138">
    <property type="entry name" value="GGT_lsub"/>
</dbReference>
<comment type="similarity">
    <text evidence="1">Belongs to the gamma-glutamyltransferase family.</text>
</comment>
<proteinExistence type="inferred from homology"/>
<dbReference type="PANTHER" id="PTHR43199">
    <property type="entry name" value="GLUTATHIONE HYDROLASE"/>
    <property type="match status" value="1"/>
</dbReference>
<evidence type="ECO:0000256" key="4">
    <source>
        <dbReference type="ARBA" id="ARBA00023145"/>
    </source>
</evidence>
<dbReference type="PANTHER" id="PTHR43199:SF1">
    <property type="entry name" value="GLUTATHIONE HYDROLASE PROENZYME"/>
    <property type="match status" value="1"/>
</dbReference>
<evidence type="ECO:0000256" key="1">
    <source>
        <dbReference type="ARBA" id="ARBA00009381"/>
    </source>
</evidence>